<sequence>MTQIFLSIAAVLGGLSVAAGAFASHALRDHISERSLSIFETGARYQMYHALALLVVALLISRLESPPTTLIASGWLFIIGIAIFSGSLYALSVTGVKYLGAMTPFGGVAFIAGWATLAIAAWNLKF</sequence>
<comment type="caution">
    <text evidence="7">The sequence shown here is derived from an EMBL/GenBank/DDBJ whole genome shotgun (WGS) entry which is preliminary data.</text>
</comment>
<evidence type="ECO:0000313" key="7">
    <source>
        <dbReference type="EMBL" id="MBD2596775.1"/>
    </source>
</evidence>
<feature type="transmembrane region" description="Helical" evidence="6">
    <location>
        <begin position="47"/>
        <end position="63"/>
    </location>
</feature>
<evidence type="ECO:0000256" key="2">
    <source>
        <dbReference type="ARBA" id="ARBA00009694"/>
    </source>
</evidence>
<dbReference type="EMBL" id="JACJTB010000032">
    <property type="protein sequence ID" value="MBD2596775.1"/>
    <property type="molecule type" value="Genomic_DNA"/>
</dbReference>
<evidence type="ECO:0000256" key="5">
    <source>
        <dbReference type="ARBA" id="ARBA00023136"/>
    </source>
</evidence>
<dbReference type="PANTHER" id="PTHR43461">
    <property type="entry name" value="TRANSMEMBRANE PROTEIN 256"/>
    <property type="match status" value="1"/>
</dbReference>
<dbReference type="RefSeq" id="WP_190969489.1">
    <property type="nucleotide sequence ID" value="NZ_JACJTB010000032.1"/>
</dbReference>
<feature type="transmembrane region" description="Helical" evidence="6">
    <location>
        <begin position="70"/>
        <end position="91"/>
    </location>
</feature>
<name>A0ABR8G0L9_9NOSO</name>
<keyword evidence="4 6" id="KW-1133">Transmembrane helix</keyword>
<feature type="transmembrane region" description="Helical" evidence="6">
    <location>
        <begin position="103"/>
        <end position="124"/>
    </location>
</feature>
<organism evidence="7 8">
    <name type="scientific">Nostoc spongiaeforme FACHB-130</name>
    <dbReference type="NCBI Taxonomy" id="1357510"/>
    <lineage>
        <taxon>Bacteria</taxon>
        <taxon>Bacillati</taxon>
        <taxon>Cyanobacteriota</taxon>
        <taxon>Cyanophyceae</taxon>
        <taxon>Nostocales</taxon>
        <taxon>Nostocaceae</taxon>
        <taxon>Nostoc</taxon>
    </lineage>
</organism>
<evidence type="ECO:0000256" key="4">
    <source>
        <dbReference type="ARBA" id="ARBA00022989"/>
    </source>
</evidence>
<dbReference type="PANTHER" id="PTHR43461:SF1">
    <property type="entry name" value="TRANSMEMBRANE PROTEIN 256"/>
    <property type="match status" value="1"/>
</dbReference>
<evidence type="ECO:0000313" key="8">
    <source>
        <dbReference type="Proteomes" id="UP000603457"/>
    </source>
</evidence>
<comment type="similarity">
    <text evidence="2">Belongs to the UPF0382 family.</text>
</comment>
<keyword evidence="3 6" id="KW-0812">Transmembrane</keyword>
<reference evidence="7 8" key="1">
    <citation type="journal article" date="2020" name="ISME J.">
        <title>Comparative genomics reveals insights into cyanobacterial evolution and habitat adaptation.</title>
        <authorList>
            <person name="Chen M.Y."/>
            <person name="Teng W.K."/>
            <person name="Zhao L."/>
            <person name="Hu C.X."/>
            <person name="Zhou Y.K."/>
            <person name="Han B.P."/>
            <person name="Song L.R."/>
            <person name="Shu W.S."/>
        </authorList>
    </citation>
    <scope>NUCLEOTIDE SEQUENCE [LARGE SCALE GENOMIC DNA]</scope>
    <source>
        <strain evidence="7 8">FACHB-130</strain>
    </source>
</reference>
<dbReference type="Proteomes" id="UP000603457">
    <property type="component" value="Unassembled WGS sequence"/>
</dbReference>
<gene>
    <name evidence="7" type="ORF">H6G74_20930</name>
</gene>
<evidence type="ECO:0000256" key="1">
    <source>
        <dbReference type="ARBA" id="ARBA00004141"/>
    </source>
</evidence>
<dbReference type="InterPro" id="IPR006696">
    <property type="entry name" value="DUF423"/>
</dbReference>
<evidence type="ECO:0000256" key="6">
    <source>
        <dbReference type="SAM" id="Phobius"/>
    </source>
</evidence>
<keyword evidence="8" id="KW-1185">Reference proteome</keyword>
<keyword evidence="5 6" id="KW-0472">Membrane</keyword>
<proteinExistence type="inferred from homology"/>
<comment type="subcellular location">
    <subcellularLocation>
        <location evidence="1">Membrane</location>
        <topology evidence="1">Multi-pass membrane protein</topology>
    </subcellularLocation>
</comment>
<accession>A0ABR8G0L9</accession>
<protein>
    <submittedName>
        <fullName evidence="7">DUF423 domain-containing protein</fullName>
    </submittedName>
</protein>
<dbReference type="Pfam" id="PF04241">
    <property type="entry name" value="DUF423"/>
    <property type="match status" value="1"/>
</dbReference>
<evidence type="ECO:0000256" key="3">
    <source>
        <dbReference type="ARBA" id="ARBA00022692"/>
    </source>
</evidence>